<feature type="transmembrane region" description="Helical" evidence="1">
    <location>
        <begin position="20"/>
        <end position="38"/>
    </location>
</feature>
<dbReference type="InterPro" id="IPR029962">
    <property type="entry name" value="TBL"/>
</dbReference>
<gene>
    <name evidence="3" type="ORF">TorRG33x02_274700</name>
</gene>
<name>A0A2P5CS90_TREOI</name>
<accession>A0A2P5CS90</accession>
<dbReference type="InParanoid" id="A0A2P5CS90"/>
<dbReference type="GO" id="GO:0016413">
    <property type="term" value="F:O-acetyltransferase activity"/>
    <property type="evidence" value="ECO:0007669"/>
    <property type="project" value="InterPro"/>
</dbReference>
<keyword evidence="1" id="KW-0472">Membrane</keyword>
<dbReference type="GO" id="GO:0005794">
    <property type="term" value="C:Golgi apparatus"/>
    <property type="evidence" value="ECO:0007669"/>
    <property type="project" value="TreeGrafter"/>
</dbReference>
<dbReference type="InterPro" id="IPR025846">
    <property type="entry name" value="TBL_N"/>
</dbReference>
<dbReference type="Proteomes" id="UP000237000">
    <property type="component" value="Unassembled WGS sequence"/>
</dbReference>
<dbReference type="Pfam" id="PF14416">
    <property type="entry name" value="PMR5N"/>
    <property type="match status" value="1"/>
</dbReference>
<keyword evidence="1" id="KW-1133">Transmembrane helix</keyword>
<sequence length="142" mass="16309">MTDNTESKNFKRFDLLELSLAALAFFLVTVLFISRFFYFNFETAANGSYHTGPVAWVGSKNVSSSPSIYSSSEHERVGFLEADGDGCDIFDGNWVWDDSYPLYKSRDCPFMDGGFRCSENSRPNDLYTKWRWQPNGCNLPRY</sequence>
<dbReference type="EMBL" id="JXTC01000332">
    <property type="protein sequence ID" value="PON63915.1"/>
    <property type="molecule type" value="Genomic_DNA"/>
</dbReference>
<organism evidence="3 4">
    <name type="scientific">Trema orientale</name>
    <name type="common">Charcoal tree</name>
    <name type="synonym">Celtis orientalis</name>
    <dbReference type="NCBI Taxonomy" id="63057"/>
    <lineage>
        <taxon>Eukaryota</taxon>
        <taxon>Viridiplantae</taxon>
        <taxon>Streptophyta</taxon>
        <taxon>Embryophyta</taxon>
        <taxon>Tracheophyta</taxon>
        <taxon>Spermatophyta</taxon>
        <taxon>Magnoliopsida</taxon>
        <taxon>eudicotyledons</taxon>
        <taxon>Gunneridae</taxon>
        <taxon>Pentapetalae</taxon>
        <taxon>rosids</taxon>
        <taxon>fabids</taxon>
        <taxon>Rosales</taxon>
        <taxon>Cannabaceae</taxon>
        <taxon>Trema</taxon>
    </lineage>
</organism>
<evidence type="ECO:0000259" key="2">
    <source>
        <dbReference type="Pfam" id="PF14416"/>
    </source>
</evidence>
<dbReference type="STRING" id="63057.A0A2P5CS90"/>
<evidence type="ECO:0000313" key="3">
    <source>
        <dbReference type="EMBL" id="PON63915.1"/>
    </source>
</evidence>
<reference evidence="4" key="1">
    <citation type="submission" date="2016-06" db="EMBL/GenBank/DDBJ databases">
        <title>Parallel loss of symbiosis genes in relatives of nitrogen-fixing non-legume Parasponia.</title>
        <authorList>
            <person name="Van Velzen R."/>
            <person name="Holmer R."/>
            <person name="Bu F."/>
            <person name="Rutten L."/>
            <person name="Van Zeijl A."/>
            <person name="Liu W."/>
            <person name="Santuari L."/>
            <person name="Cao Q."/>
            <person name="Sharma T."/>
            <person name="Shen D."/>
            <person name="Roswanjaya Y."/>
            <person name="Wardhani T."/>
            <person name="Kalhor M.S."/>
            <person name="Jansen J."/>
            <person name="Van den Hoogen J."/>
            <person name="Gungor B."/>
            <person name="Hartog M."/>
            <person name="Hontelez J."/>
            <person name="Verver J."/>
            <person name="Yang W.-C."/>
            <person name="Schijlen E."/>
            <person name="Repin R."/>
            <person name="Schilthuizen M."/>
            <person name="Schranz E."/>
            <person name="Heidstra R."/>
            <person name="Miyata K."/>
            <person name="Fedorova E."/>
            <person name="Kohlen W."/>
            <person name="Bisseling T."/>
            <person name="Smit S."/>
            <person name="Geurts R."/>
        </authorList>
    </citation>
    <scope>NUCLEOTIDE SEQUENCE [LARGE SCALE GENOMIC DNA]</scope>
    <source>
        <strain evidence="4">cv. RG33-2</strain>
    </source>
</reference>
<proteinExistence type="predicted"/>
<evidence type="ECO:0000313" key="4">
    <source>
        <dbReference type="Proteomes" id="UP000237000"/>
    </source>
</evidence>
<dbReference type="OrthoDB" id="1185058at2759"/>
<protein>
    <submittedName>
        <fullName evidence="3">Trichome birefringence-like family</fullName>
    </submittedName>
</protein>
<keyword evidence="4" id="KW-1185">Reference proteome</keyword>
<evidence type="ECO:0000256" key="1">
    <source>
        <dbReference type="SAM" id="Phobius"/>
    </source>
</evidence>
<dbReference type="PANTHER" id="PTHR32285:SF213">
    <property type="entry name" value="PROTEIN TRICHOME BIREFRINGENCE-LIKE 11"/>
    <property type="match status" value="1"/>
</dbReference>
<dbReference type="PANTHER" id="PTHR32285">
    <property type="entry name" value="PROTEIN TRICHOME BIREFRINGENCE-LIKE 9-RELATED"/>
    <property type="match status" value="1"/>
</dbReference>
<keyword evidence="1" id="KW-0812">Transmembrane</keyword>
<comment type="caution">
    <text evidence="3">The sequence shown here is derived from an EMBL/GenBank/DDBJ whole genome shotgun (WGS) entry which is preliminary data.</text>
</comment>
<dbReference type="AlphaFoldDB" id="A0A2P5CS90"/>
<feature type="domain" description="Trichome birefringence-like N-terminal" evidence="2">
    <location>
        <begin position="86"/>
        <end position="138"/>
    </location>
</feature>